<comment type="caution">
    <text evidence="2">The sequence shown here is derived from an EMBL/GenBank/DDBJ whole genome shotgun (WGS) entry which is preliminary data.</text>
</comment>
<dbReference type="EMBL" id="JBHSZV010000027">
    <property type="protein sequence ID" value="MFC7062349.1"/>
    <property type="molecule type" value="Genomic_DNA"/>
</dbReference>
<feature type="domain" description="FRG" evidence="1">
    <location>
        <begin position="24"/>
        <end position="133"/>
    </location>
</feature>
<protein>
    <submittedName>
        <fullName evidence="2">FRG domain-containing protein</fullName>
    </submittedName>
</protein>
<evidence type="ECO:0000259" key="1">
    <source>
        <dbReference type="SMART" id="SM00901"/>
    </source>
</evidence>
<name>A0ABW2EMN4_9BACI</name>
<dbReference type="SMART" id="SM00901">
    <property type="entry name" value="FRG"/>
    <property type="match status" value="1"/>
</dbReference>
<dbReference type="InterPro" id="IPR014966">
    <property type="entry name" value="FRG-dom"/>
</dbReference>
<reference evidence="3" key="1">
    <citation type="journal article" date="2019" name="Int. J. Syst. Evol. Microbiol.">
        <title>The Global Catalogue of Microorganisms (GCM) 10K type strain sequencing project: providing services to taxonomists for standard genome sequencing and annotation.</title>
        <authorList>
            <consortium name="The Broad Institute Genomics Platform"/>
            <consortium name="The Broad Institute Genome Sequencing Center for Infectious Disease"/>
            <person name="Wu L."/>
            <person name="Ma J."/>
        </authorList>
    </citation>
    <scope>NUCLEOTIDE SEQUENCE [LARGE SCALE GENOMIC DNA]</scope>
    <source>
        <strain evidence="3">CGMCC 4.1621</strain>
    </source>
</reference>
<gene>
    <name evidence="2" type="ORF">ACFQIC_10810</name>
</gene>
<evidence type="ECO:0000313" key="2">
    <source>
        <dbReference type="EMBL" id="MFC7062349.1"/>
    </source>
</evidence>
<dbReference type="Pfam" id="PF08867">
    <property type="entry name" value="FRG"/>
    <property type="match status" value="1"/>
</dbReference>
<organism evidence="2 3">
    <name type="scientific">Halobacillus seohaensis</name>
    <dbReference type="NCBI Taxonomy" id="447421"/>
    <lineage>
        <taxon>Bacteria</taxon>
        <taxon>Bacillati</taxon>
        <taxon>Bacillota</taxon>
        <taxon>Bacilli</taxon>
        <taxon>Bacillales</taxon>
        <taxon>Bacillaceae</taxon>
        <taxon>Halobacillus</taxon>
    </lineage>
</organism>
<sequence length="290" mass="33854">MTIEKITQDHFDDALRCLQNMSLSKETIVFRGQQDTKWRLHTTWARFKSFEQESRSSDMVGLLDQFKTNLAKLGQMPFEENNHLDWLEYAQHHGVPTPYLDFTYSPYVALFFSFNGLEDIKEAESEEEYVVVYALNINQLAHHWAKASGEFDERVYQSFLSPSTHLFDEGFPGNTLQFIRQPGKSNARMQRQQGAFLYDTLDYHSLGFDDLEEYMDHIQESKPLDYNGTQAPPTLTKVFINKKCIREVFQILELMNITGTMLFLDSSGAAMDVRNTYYYKPKTMMLRGFD</sequence>
<proteinExistence type="predicted"/>
<evidence type="ECO:0000313" key="3">
    <source>
        <dbReference type="Proteomes" id="UP001596410"/>
    </source>
</evidence>
<dbReference type="RefSeq" id="WP_204712166.1">
    <property type="nucleotide sequence ID" value="NZ_JBHSZV010000027.1"/>
</dbReference>
<accession>A0ABW2EMN4</accession>
<dbReference type="Proteomes" id="UP001596410">
    <property type="component" value="Unassembled WGS sequence"/>
</dbReference>
<keyword evidence="3" id="KW-1185">Reference proteome</keyword>